<keyword evidence="3" id="KW-1185">Reference proteome</keyword>
<keyword evidence="1" id="KW-0472">Membrane</keyword>
<geneLocation type="plasmid" evidence="2 3">
    <name>unnamed2</name>
</geneLocation>
<gene>
    <name evidence="2" type="ORF">O9Z63_20485</name>
</gene>
<evidence type="ECO:0000256" key="1">
    <source>
        <dbReference type="SAM" id="Phobius"/>
    </source>
</evidence>
<name>A0ABY7PVD6_9BACT</name>
<protein>
    <submittedName>
        <fullName evidence="2">Uncharacterized protein</fullName>
    </submittedName>
</protein>
<keyword evidence="2" id="KW-0614">Plasmid</keyword>
<accession>A0ABY7PVD6</accession>
<dbReference type="EMBL" id="CP115397">
    <property type="protein sequence ID" value="WBO86863.1"/>
    <property type="molecule type" value="Genomic_DNA"/>
</dbReference>
<proteinExistence type="predicted"/>
<feature type="transmembrane region" description="Helical" evidence="1">
    <location>
        <begin position="6"/>
        <end position="25"/>
    </location>
</feature>
<feature type="transmembrane region" description="Helical" evidence="1">
    <location>
        <begin position="70"/>
        <end position="91"/>
    </location>
</feature>
<evidence type="ECO:0000313" key="2">
    <source>
        <dbReference type="EMBL" id="WBO86863.1"/>
    </source>
</evidence>
<reference evidence="2 3" key="1">
    <citation type="journal article" date="2011" name="Int. J. Syst. Evol. Microbiol.">
        <title>Hymenobacter yonginensis sp. nov., isolated from a mesotrophic artificial lake.</title>
        <authorList>
            <person name="Joung Y."/>
            <person name="Cho S.H."/>
            <person name="Kim H."/>
            <person name="Kim S.B."/>
            <person name="Joh K."/>
        </authorList>
    </citation>
    <scope>NUCLEOTIDE SEQUENCE [LARGE SCALE GENOMIC DNA]</scope>
    <source>
        <strain evidence="2 3">KCTC 22745</strain>
    </source>
</reference>
<keyword evidence="1" id="KW-0812">Transmembrane</keyword>
<dbReference type="Proteomes" id="UP001211872">
    <property type="component" value="Plasmid unnamed2"/>
</dbReference>
<organism evidence="2 3">
    <name type="scientific">Hymenobacter yonginensis</name>
    <dbReference type="NCBI Taxonomy" id="748197"/>
    <lineage>
        <taxon>Bacteria</taxon>
        <taxon>Pseudomonadati</taxon>
        <taxon>Bacteroidota</taxon>
        <taxon>Cytophagia</taxon>
        <taxon>Cytophagales</taxon>
        <taxon>Hymenobacteraceae</taxon>
        <taxon>Hymenobacter</taxon>
    </lineage>
</organism>
<evidence type="ECO:0000313" key="3">
    <source>
        <dbReference type="Proteomes" id="UP001211872"/>
    </source>
</evidence>
<keyword evidence="1" id="KW-1133">Transmembrane helix</keyword>
<sequence>MTPEYIIEICVAIDIAILGIAYPIIVDKISNIGDKYNSQYIPVLFDSEFPQKSLSITINKNNYRISFFKFIMYFTISSLIFMIFKIPPLFGWDNWFVNDSAKFLVLALSLLFTVSFFIWLDKVVLFNGKSTSLLTHIIKKYELLKGSPEASQYHLKAINELTFYAIEKQDEHLQETLLDFYYKVFAKIRKNHDKNKPLVYPIDLYFLVNKLNVEIVNTDNKKLKAIEHRAVSGVWLLGEDFEEINISDDTYNWLWRNIYIFCDNPRFVKMFWSNSNQYFTYNLKMIHADYEKGSIANEAAIAVRQQERNSFLELHYALGGLMLYRNRYDVLKYIFEYSQSQPPQYVLLPQSMTEIFNWFEHFRNDFKNTKLPIDIKYSFPELDNLGSRSQVNHWICKYLVVLFMRQYTLRQYYTFQNFTALPVLPNEVVELNNWLDTVSYFENILRKIISNDVLLNELELYNIAQEKSIEFLLFVDRLKSAINKNIADKKISTELSDEKIASFYINSANIIRKSFSKYNSVFTSKDINQEKNKVKIPISGGIVLMSKSSFVEDDIPSLNFDTFFAGQIASQNIERLIPKSFSVSKTKRYLLNKDNFLLGIDRIINGAKDIVIVGVEVRHEVKQILDNSHFRDMTRYIPSTEYDVQDALFIVAESDLPVIEHKNIDESTITELNLVLIDKDLQVYSSVLDINKNENSHIKNRWNLEDAPDTNDLKVQLAIVFSSVIYWGDEREVVQVNIASEYREQGIENNVNDIESMKSVNKDIAN</sequence>
<dbReference type="RefSeq" id="WP_270129570.1">
    <property type="nucleotide sequence ID" value="NZ_CP115397.1"/>
</dbReference>
<feature type="transmembrane region" description="Helical" evidence="1">
    <location>
        <begin position="103"/>
        <end position="120"/>
    </location>
</feature>